<keyword evidence="5 8" id="KW-0812">Transmembrane</keyword>
<proteinExistence type="predicted"/>
<evidence type="ECO:0000256" key="8">
    <source>
        <dbReference type="SAM" id="Phobius"/>
    </source>
</evidence>
<comment type="function">
    <text evidence="1">May be specifically involved in the processing, transport, and/or maturation of the MADH beta-subunit.</text>
</comment>
<comment type="subcellular location">
    <subcellularLocation>
        <location evidence="2">Membrane</location>
        <topology evidence="2">Multi-pass membrane protein</topology>
    </subcellularLocation>
</comment>
<dbReference type="GO" id="GO:0030416">
    <property type="term" value="P:methylamine metabolic process"/>
    <property type="evidence" value="ECO:0007669"/>
    <property type="project" value="InterPro"/>
</dbReference>
<evidence type="ECO:0000256" key="2">
    <source>
        <dbReference type="ARBA" id="ARBA00004141"/>
    </source>
</evidence>
<feature type="transmembrane region" description="Helical" evidence="8">
    <location>
        <begin position="7"/>
        <end position="28"/>
    </location>
</feature>
<evidence type="ECO:0000256" key="5">
    <source>
        <dbReference type="ARBA" id="ARBA00022692"/>
    </source>
</evidence>
<protein>
    <recommendedName>
        <fullName evidence="4">Methylamine utilization protein MauE</fullName>
    </recommendedName>
</protein>
<evidence type="ECO:0000256" key="6">
    <source>
        <dbReference type="ARBA" id="ARBA00022989"/>
    </source>
</evidence>
<keyword evidence="11" id="KW-1185">Reference proteome</keyword>
<dbReference type="InterPro" id="IPR009908">
    <property type="entry name" value="Methylamine_util_MauE"/>
</dbReference>
<keyword evidence="7 8" id="KW-0472">Membrane</keyword>
<feature type="domain" description="Methylamine utilisation protein MauE" evidence="9">
    <location>
        <begin position="9"/>
        <end position="131"/>
    </location>
</feature>
<dbReference type="EMBL" id="RJLM01000001">
    <property type="protein sequence ID" value="RWX56929.1"/>
    <property type="molecule type" value="Genomic_DNA"/>
</dbReference>
<accession>A0A3S3R2T8</accession>
<dbReference type="AlphaFoldDB" id="A0A3S3R2T8"/>
<comment type="pathway">
    <text evidence="3">One-carbon metabolism; methylamine degradation.</text>
</comment>
<evidence type="ECO:0000256" key="4">
    <source>
        <dbReference type="ARBA" id="ARBA00019078"/>
    </source>
</evidence>
<evidence type="ECO:0000313" key="10">
    <source>
        <dbReference type="EMBL" id="RWX56929.1"/>
    </source>
</evidence>
<dbReference type="GO" id="GO:0016020">
    <property type="term" value="C:membrane"/>
    <property type="evidence" value="ECO:0007669"/>
    <property type="project" value="UniProtKB-SubCell"/>
</dbReference>
<feature type="transmembrane region" description="Helical" evidence="8">
    <location>
        <begin position="75"/>
        <end position="95"/>
    </location>
</feature>
<name>A0A3S3R2T8_9GAMM</name>
<evidence type="ECO:0000256" key="3">
    <source>
        <dbReference type="ARBA" id="ARBA00004856"/>
    </source>
</evidence>
<dbReference type="Proteomes" id="UP000287563">
    <property type="component" value="Unassembled WGS sequence"/>
</dbReference>
<organism evidence="10 11">
    <name type="scientific">Photobacterium chitinilyticum</name>
    <dbReference type="NCBI Taxonomy" id="2485123"/>
    <lineage>
        <taxon>Bacteria</taxon>
        <taxon>Pseudomonadati</taxon>
        <taxon>Pseudomonadota</taxon>
        <taxon>Gammaproteobacteria</taxon>
        <taxon>Vibrionales</taxon>
        <taxon>Vibrionaceae</taxon>
        <taxon>Photobacterium</taxon>
    </lineage>
</organism>
<evidence type="ECO:0000259" key="9">
    <source>
        <dbReference type="Pfam" id="PF07291"/>
    </source>
</evidence>
<evidence type="ECO:0000256" key="1">
    <source>
        <dbReference type="ARBA" id="ARBA00003475"/>
    </source>
</evidence>
<gene>
    <name evidence="10" type="ORF">EDI28_02475</name>
</gene>
<feature type="transmembrane region" description="Helical" evidence="8">
    <location>
        <begin position="48"/>
        <end position="68"/>
    </location>
</feature>
<sequence length="148" mass="16291">MKTCGYIHRFITSFILLSAAAIVLKGFFQPEQTALLLLDTGLVPAMYVEVLAFSLPFALAVCLSLAFFELTSIAPIVVCLALYMLPSGIALYQGLHFDCGCYLPGSLESRVYSELEPQFIIMLVITAITGGLHYFNSHRPIRTKTHLA</sequence>
<keyword evidence="6 8" id="KW-1133">Transmembrane helix</keyword>
<comment type="caution">
    <text evidence="10">The sequence shown here is derived from an EMBL/GenBank/DDBJ whole genome shotgun (WGS) entry which is preliminary data.</text>
</comment>
<evidence type="ECO:0000313" key="11">
    <source>
        <dbReference type="Proteomes" id="UP000287563"/>
    </source>
</evidence>
<feature type="transmembrane region" description="Helical" evidence="8">
    <location>
        <begin position="115"/>
        <end position="135"/>
    </location>
</feature>
<dbReference type="RefSeq" id="WP_128782246.1">
    <property type="nucleotide sequence ID" value="NZ_JAKJSG010000125.1"/>
</dbReference>
<reference evidence="10 11" key="1">
    <citation type="submission" date="2018-11" db="EMBL/GenBank/DDBJ databases">
        <title>Photobacterium sp. BEI247 sp. nov., a marine bacterium isolated from Yongle Blue Hole in the South China Sea.</title>
        <authorList>
            <person name="Wang X."/>
        </authorList>
    </citation>
    <scope>NUCLEOTIDE SEQUENCE [LARGE SCALE GENOMIC DNA]</scope>
    <source>
        <strain evidence="11">BEI247</strain>
    </source>
</reference>
<evidence type="ECO:0000256" key="7">
    <source>
        <dbReference type="ARBA" id="ARBA00023136"/>
    </source>
</evidence>
<dbReference type="OrthoDB" id="5815076at2"/>
<dbReference type="Pfam" id="PF07291">
    <property type="entry name" value="MauE"/>
    <property type="match status" value="1"/>
</dbReference>